<protein>
    <submittedName>
        <fullName evidence="1">Uncharacterized protein</fullName>
    </submittedName>
</protein>
<dbReference type="AlphaFoldDB" id="A0A5A5TG76"/>
<proteinExistence type="predicted"/>
<evidence type="ECO:0000313" key="2">
    <source>
        <dbReference type="Proteomes" id="UP000322530"/>
    </source>
</evidence>
<dbReference type="Proteomes" id="UP000322530">
    <property type="component" value="Unassembled WGS sequence"/>
</dbReference>
<sequence length="66" mass="7160">MQFSIQHEVKLQACGEMPVEGYVSKKEQGIFFHTFGGYPLLLRCSLVLLVEPGSAVIINPAAPNGV</sequence>
<evidence type="ECO:0000313" key="1">
    <source>
        <dbReference type="EMBL" id="GCF09914.1"/>
    </source>
</evidence>
<comment type="caution">
    <text evidence="1">The sequence shown here is derived from an EMBL/GenBank/DDBJ whole genome shotgun (WGS) entry which is preliminary data.</text>
</comment>
<keyword evidence="2" id="KW-1185">Reference proteome</keyword>
<dbReference type="EMBL" id="BIXY01000054">
    <property type="protein sequence ID" value="GCF09914.1"/>
    <property type="molecule type" value="Genomic_DNA"/>
</dbReference>
<reference evidence="1 2" key="1">
    <citation type="submission" date="2019-01" db="EMBL/GenBank/DDBJ databases">
        <title>Draft genome sequence of Dictyobacter sp. Uno17.</title>
        <authorList>
            <person name="Wang C.M."/>
            <person name="Zheng Y."/>
            <person name="Sakai Y."/>
            <person name="Abe K."/>
            <person name="Yokota A."/>
            <person name="Yabe S."/>
        </authorList>
    </citation>
    <scope>NUCLEOTIDE SEQUENCE [LARGE SCALE GENOMIC DNA]</scope>
    <source>
        <strain evidence="1 2">Uno17</strain>
    </source>
</reference>
<name>A0A5A5TG76_9CHLR</name>
<dbReference type="RefSeq" id="WP_149402823.1">
    <property type="nucleotide sequence ID" value="NZ_BIXY01000054.1"/>
</dbReference>
<accession>A0A5A5TG76</accession>
<organism evidence="1 2">
    <name type="scientific">Dictyobacter arantiisoli</name>
    <dbReference type="NCBI Taxonomy" id="2014874"/>
    <lineage>
        <taxon>Bacteria</taxon>
        <taxon>Bacillati</taxon>
        <taxon>Chloroflexota</taxon>
        <taxon>Ktedonobacteria</taxon>
        <taxon>Ktedonobacterales</taxon>
        <taxon>Dictyobacteraceae</taxon>
        <taxon>Dictyobacter</taxon>
    </lineage>
</organism>
<gene>
    <name evidence="1" type="ORF">KDI_34780</name>
</gene>